<name>A0AAU7APQ9_9ACTN</name>
<feature type="transmembrane region" description="Helical" evidence="1">
    <location>
        <begin position="148"/>
        <end position="170"/>
    </location>
</feature>
<feature type="transmembrane region" description="Helical" evidence="1">
    <location>
        <begin position="207"/>
        <end position="228"/>
    </location>
</feature>
<reference evidence="2" key="1">
    <citation type="submission" date="2022-12" db="EMBL/GenBank/DDBJ databases">
        <title>Paraconexibacter alkalitolerans sp. nov. and Baekduia alba sp. nov., isolated from soil and emended description of the genera Paraconexibacter (Chun et al., 2020) and Baekduia (An et al., 2020).</title>
        <authorList>
            <person name="Vieira S."/>
            <person name="Huber K.J."/>
            <person name="Geppert A."/>
            <person name="Wolf J."/>
            <person name="Neumann-Schaal M."/>
            <person name="Muesken M."/>
            <person name="Overmann J."/>
        </authorList>
    </citation>
    <scope>NUCLEOTIDE SEQUENCE</scope>
    <source>
        <strain evidence="2">AEG42_29</strain>
    </source>
</reference>
<feature type="transmembrane region" description="Helical" evidence="1">
    <location>
        <begin position="62"/>
        <end position="84"/>
    </location>
</feature>
<evidence type="ECO:0008006" key="3">
    <source>
        <dbReference type="Google" id="ProtNLM"/>
    </source>
</evidence>
<evidence type="ECO:0000313" key="2">
    <source>
        <dbReference type="EMBL" id="XAY03663.1"/>
    </source>
</evidence>
<proteinExistence type="predicted"/>
<keyword evidence="1" id="KW-0472">Membrane</keyword>
<gene>
    <name evidence="2" type="ORF">DSM112329_00483</name>
</gene>
<organism evidence="2">
    <name type="scientific">Paraconexibacter sp. AEG42_29</name>
    <dbReference type="NCBI Taxonomy" id="2997339"/>
    <lineage>
        <taxon>Bacteria</taxon>
        <taxon>Bacillati</taxon>
        <taxon>Actinomycetota</taxon>
        <taxon>Thermoleophilia</taxon>
        <taxon>Solirubrobacterales</taxon>
        <taxon>Paraconexibacteraceae</taxon>
        <taxon>Paraconexibacter</taxon>
    </lineage>
</organism>
<feature type="transmembrane region" description="Helical" evidence="1">
    <location>
        <begin position="104"/>
        <end position="127"/>
    </location>
</feature>
<dbReference type="GO" id="GO:0043190">
    <property type="term" value="C:ATP-binding cassette (ABC) transporter complex"/>
    <property type="evidence" value="ECO:0007669"/>
    <property type="project" value="InterPro"/>
</dbReference>
<dbReference type="KEGG" id="parq:DSM112329_00483"/>
<dbReference type="AlphaFoldDB" id="A0AAU7APQ9"/>
<dbReference type="InterPro" id="IPR030802">
    <property type="entry name" value="Permease_MalE"/>
</dbReference>
<keyword evidence="1" id="KW-1133">Transmembrane helix</keyword>
<evidence type="ECO:0000256" key="1">
    <source>
        <dbReference type="SAM" id="Phobius"/>
    </source>
</evidence>
<sequence>MATNAPPAAKAQTPRPGRVKPILEEAGELAVFSVSAIAALRGVPGNMSEVLRQSGKLVRGSTLIIAFLGFLIGFSVIEFGYYFLRAVSATDYLGLVSGVISPRGTAPLMFAYVFAAKVGCGIVAELGAMRVNQETDAYESEGVDPMRYLVATRLAAAWLFIPLAAVVSLLANTAGAWFAGIVVLDGLTSSAFFRYHWGVQTMSDQFLAMLCILTVATVIVLVSCFYGLRTRGGPAAVGQATARSLVVNLGLIHIIVPAYLALAYGTDPHLPIGG</sequence>
<dbReference type="GO" id="GO:0005548">
    <property type="term" value="F:phospholipid transporter activity"/>
    <property type="evidence" value="ECO:0007669"/>
    <property type="project" value="TreeGrafter"/>
</dbReference>
<keyword evidence="1" id="KW-0812">Transmembrane</keyword>
<accession>A0AAU7APQ9</accession>
<dbReference type="PANTHER" id="PTHR30188">
    <property type="entry name" value="ABC TRANSPORTER PERMEASE PROTEIN-RELATED"/>
    <property type="match status" value="1"/>
</dbReference>
<dbReference type="Pfam" id="PF02405">
    <property type="entry name" value="MlaE"/>
    <property type="match status" value="1"/>
</dbReference>
<protein>
    <recommendedName>
        <fullName evidence="3">ABC transporter permease</fullName>
    </recommendedName>
</protein>
<dbReference type="PANTHER" id="PTHR30188:SF13">
    <property type="entry name" value="CONSERVED HYPOTHETICAL INTEGRAL MEMBRANE PROTEIN YRBE3B"/>
    <property type="match status" value="1"/>
</dbReference>
<feature type="transmembrane region" description="Helical" evidence="1">
    <location>
        <begin position="240"/>
        <end position="262"/>
    </location>
</feature>
<dbReference type="EMBL" id="CP114014">
    <property type="protein sequence ID" value="XAY03663.1"/>
    <property type="molecule type" value="Genomic_DNA"/>
</dbReference>